<keyword evidence="4" id="KW-0411">Iron-sulfur</keyword>
<dbReference type="SMART" id="SM00729">
    <property type="entry name" value="Elp3"/>
    <property type="match status" value="1"/>
</dbReference>
<feature type="domain" description="Elp3/MiaA/NifB-like radical SAM core" evidence="5">
    <location>
        <begin position="12"/>
        <end position="205"/>
    </location>
</feature>
<gene>
    <name evidence="6" type="ORF">ENX73_04830</name>
</gene>
<dbReference type="InterPro" id="IPR013785">
    <property type="entry name" value="Aldolase_TIM"/>
</dbReference>
<dbReference type="GO" id="GO:0046872">
    <property type="term" value="F:metal ion binding"/>
    <property type="evidence" value="ECO:0007669"/>
    <property type="project" value="UniProtKB-KW"/>
</dbReference>
<proteinExistence type="predicted"/>
<sequence length="268" mass="30326">MKNIKIVELHSTVSISVTGTVCSLNCKHCGRHYLEDMLPLSESEKIPSGTKSLLISGGSTLEGKVPILAHSRSIEELKMKGFRLNFHTGLVDEKEAERIAKMADAISFDFVGDDEVIKKVYNLDATVDDYIRSLENLLKFKKEIYPHITIGLDCGKIGHEYRAIDILSSYTLEKVVFLVFIPTPSTFFENCPPPRIDEIKAIFEYARKHLACELNLGCMYPKGRIRDEIDMAAIEAKFNTITQPSLKIIEYLKMNGYKVSFQDECCIF</sequence>
<name>A0A7V3RF02_9BACT</name>
<dbReference type="GO" id="GO:0003824">
    <property type="term" value="F:catalytic activity"/>
    <property type="evidence" value="ECO:0007669"/>
    <property type="project" value="InterPro"/>
</dbReference>
<dbReference type="SFLD" id="SFLDG01113">
    <property type="entry name" value="Uncharacterised_Radical_SAM_Su"/>
    <property type="match status" value="1"/>
</dbReference>
<dbReference type="InterPro" id="IPR007197">
    <property type="entry name" value="rSAM"/>
</dbReference>
<reference evidence="6" key="1">
    <citation type="journal article" date="2020" name="mSystems">
        <title>Genome- and Community-Level Interaction Insights into Carbon Utilization and Element Cycling Functions of Hydrothermarchaeota in Hydrothermal Sediment.</title>
        <authorList>
            <person name="Zhou Z."/>
            <person name="Liu Y."/>
            <person name="Xu W."/>
            <person name="Pan J."/>
            <person name="Luo Z.H."/>
            <person name="Li M."/>
        </authorList>
    </citation>
    <scope>NUCLEOTIDE SEQUENCE [LARGE SCALE GENOMIC DNA]</scope>
    <source>
        <strain evidence="6">SpSt-966</strain>
    </source>
</reference>
<keyword evidence="1" id="KW-0949">S-adenosyl-L-methionine</keyword>
<dbReference type="CDD" id="cd01335">
    <property type="entry name" value="Radical_SAM"/>
    <property type="match status" value="1"/>
</dbReference>
<dbReference type="SFLD" id="SFLDS00029">
    <property type="entry name" value="Radical_SAM"/>
    <property type="match status" value="1"/>
</dbReference>
<organism evidence="6">
    <name type="scientific">Mesoaciditoga lauensis</name>
    <dbReference type="NCBI Taxonomy" id="1495039"/>
    <lineage>
        <taxon>Bacteria</taxon>
        <taxon>Thermotogati</taxon>
        <taxon>Thermotogota</taxon>
        <taxon>Thermotogae</taxon>
        <taxon>Mesoaciditogales</taxon>
        <taxon>Mesoaciditogaceae</taxon>
        <taxon>Mesoaciditoga</taxon>
    </lineage>
</organism>
<evidence type="ECO:0000259" key="5">
    <source>
        <dbReference type="SMART" id="SM00729"/>
    </source>
</evidence>
<dbReference type="InterPro" id="IPR006638">
    <property type="entry name" value="Elp3/MiaA/NifB-like_rSAM"/>
</dbReference>
<comment type="caution">
    <text evidence="6">The sequence shown here is derived from an EMBL/GenBank/DDBJ whole genome shotgun (WGS) entry which is preliminary data.</text>
</comment>
<keyword evidence="2" id="KW-0479">Metal-binding</keyword>
<dbReference type="PANTHER" id="PTHR43288">
    <property type="entry name" value="BIOTIN SYNTHASE-RELATED PROTEIN, RADICAL SAM SUPERFAMILY"/>
    <property type="match status" value="1"/>
</dbReference>
<dbReference type="InterPro" id="IPR058240">
    <property type="entry name" value="rSAM_sf"/>
</dbReference>
<evidence type="ECO:0000256" key="1">
    <source>
        <dbReference type="ARBA" id="ARBA00022691"/>
    </source>
</evidence>
<evidence type="ECO:0000256" key="3">
    <source>
        <dbReference type="ARBA" id="ARBA00023004"/>
    </source>
</evidence>
<keyword evidence="3" id="KW-0408">Iron</keyword>
<dbReference type="GO" id="GO:0051536">
    <property type="term" value="F:iron-sulfur cluster binding"/>
    <property type="evidence" value="ECO:0007669"/>
    <property type="project" value="UniProtKB-KW"/>
</dbReference>
<evidence type="ECO:0000256" key="4">
    <source>
        <dbReference type="ARBA" id="ARBA00023014"/>
    </source>
</evidence>
<evidence type="ECO:0000256" key="2">
    <source>
        <dbReference type="ARBA" id="ARBA00022723"/>
    </source>
</evidence>
<protein>
    <submittedName>
        <fullName evidence="6">Radical SAM protein</fullName>
    </submittedName>
</protein>
<dbReference type="AlphaFoldDB" id="A0A7V3RF02"/>
<accession>A0A7V3RF02</accession>
<dbReference type="EMBL" id="DTPE01000194">
    <property type="protein sequence ID" value="HGE75431.1"/>
    <property type="molecule type" value="Genomic_DNA"/>
</dbReference>
<dbReference type="SUPFAM" id="SSF102114">
    <property type="entry name" value="Radical SAM enzymes"/>
    <property type="match status" value="1"/>
</dbReference>
<evidence type="ECO:0000313" key="6">
    <source>
        <dbReference type="EMBL" id="HGE75431.1"/>
    </source>
</evidence>
<dbReference type="PANTHER" id="PTHR43288:SF2">
    <property type="entry name" value="RADICAL SAM CORE DOMAIN-CONTAINING PROTEIN"/>
    <property type="match status" value="1"/>
</dbReference>
<dbReference type="Gene3D" id="3.20.20.70">
    <property type="entry name" value="Aldolase class I"/>
    <property type="match status" value="1"/>
</dbReference>